<dbReference type="InterPro" id="IPR018445">
    <property type="entry name" value="Put_Phosphate_transp_reg"/>
</dbReference>
<dbReference type="RefSeq" id="WP_130358598.1">
    <property type="nucleotide sequence ID" value="NZ_SGXC01000002.1"/>
</dbReference>
<dbReference type="OrthoDB" id="9797568at2"/>
<evidence type="ECO:0000256" key="1">
    <source>
        <dbReference type="ARBA" id="ARBA00008591"/>
    </source>
</evidence>
<comment type="caution">
    <text evidence="2">The sequence shown here is derived from an EMBL/GenBank/DDBJ whole genome shotgun (WGS) entry which is preliminary data.</text>
</comment>
<gene>
    <name evidence="2" type="ORF">EV675_3618</name>
</gene>
<evidence type="ECO:0000313" key="2">
    <source>
        <dbReference type="EMBL" id="RZS81005.1"/>
    </source>
</evidence>
<dbReference type="InterPro" id="IPR038078">
    <property type="entry name" value="PhoU-like_sf"/>
</dbReference>
<dbReference type="SUPFAM" id="SSF109755">
    <property type="entry name" value="PhoU-like"/>
    <property type="match status" value="1"/>
</dbReference>
<dbReference type="Gene3D" id="1.20.58.220">
    <property type="entry name" value="Phosphate transport system protein phou homolog 2, domain 2"/>
    <property type="match status" value="1"/>
</dbReference>
<comment type="similarity">
    <text evidence="1">Belongs to the UPF0111 family.</text>
</comment>
<organism evidence="2 3">
    <name type="scientific">Pigmentiphaga kullae</name>
    <dbReference type="NCBI Taxonomy" id="151784"/>
    <lineage>
        <taxon>Bacteria</taxon>
        <taxon>Pseudomonadati</taxon>
        <taxon>Pseudomonadota</taxon>
        <taxon>Betaproteobacteria</taxon>
        <taxon>Burkholderiales</taxon>
        <taxon>Alcaligenaceae</taxon>
        <taxon>Pigmentiphaga</taxon>
    </lineage>
</organism>
<dbReference type="Pfam" id="PF01865">
    <property type="entry name" value="PhoU_div"/>
    <property type="match status" value="1"/>
</dbReference>
<keyword evidence="3" id="KW-1185">Reference proteome</keyword>
<dbReference type="PANTHER" id="PTHR37298:SF1">
    <property type="entry name" value="UPF0111 PROTEIN YKAA"/>
    <property type="match status" value="1"/>
</dbReference>
<protein>
    <recommendedName>
        <fullName evidence="4">Phosphate transport regulator</fullName>
    </recommendedName>
</protein>
<dbReference type="EMBL" id="SGXC01000002">
    <property type="protein sequence ID" value="RZS81005.1"/>
    <property type="molecule type" value="Genomic_DNA"/>
</dbReference>
<dbReference type="InterPro" id="IPR052912">
    <property type="entry name" value="UPF0111_domain"/>
</dbReference>
<dbReference type="AlphaFoldDB" id="A0A4Q7NDF6"/>
<accession>A0A4Q7NDF6</accession>
<proteinExistence type="inferred from homology"/>
<reference evidence="2 3" key="1">
    <citation type="submission" date="2019-02" db="EMBL/GenBank/DDBJ databases">
        <title>Genomic Encyclopedia of Type Strains, Phase IV (KMG-IV): sequencing the most valuable type-strain genomes for metagenomic binning, comparative biology and taxonomic classification.</title>
        <authorList>
            <person name="Goeker M."/>
        </authorList>
    </citation>
    <scope>NUCLEOTIDE SEQUENCE [LARGE SCALE GENOMIC DNA]</scope>
    <source>
        <strain evidence="2 3">K24</strain>
    </source>
</reference>
<sequence length="208" mass="23674">MFGRLMPKEGRFFDLFTAHADLSRQGSRELAALMADLGQAEERVKNIETLEKKADKVTHDTVDLLHKTFITPLDRDQIHNLITTMDDILDLMEDAAQCINLYDIRAVTPDARALADIGVQCCDRLHMVVSLLHNLNDTASIMKICEEIDRLESDADRVMRRGMGRLFRDEADTRQLIKMKAIYELLEEITDKCEDVANLIEGIVLENA</sequence>
<evidence type="ECO:0000313" key="3">
    <source>
        <dbReference type="Proteomes" id="UP000292445"/>
    </source>
</evidence>
<dbReference type="Proteomes" id="UP000292445">
    <property type="component" value="Unassembled WGS sequence"/>
</dbReference>
<dbReference type="PANTHER" id="PTHR37298">
    <property type="entry name" value="UPF0111 PROTEIN YKAA"/>
    <property type="match status" value="1"/>
</dbReference>
<evidence type="ECO:0008006" key="4">
    <source>
        <dbReference type="Google" id="ProtNLM"/>
    </source>
</evidence>
<name>A0A4Q7NDF6_9BURK</name>